<dbReference type="EMBL" id="KN825043">
    <property type="protein sequence ID" value="KIK95414.1"/>
    <property type="molecule type" value="Genomic_DNA"/>
</dbReference>
<dbReference type="HOGENOM" id="CLU_018544_12_4_1"/>
<dbReference type="AlphaFoldDB" id="A0A0D0E3H8"/>
<evidence type="ECO:0000256" key="1">
    <source>
        <dbReference type="SAM" id="MobiDB-lite"/>
    </source>
</evidence>
<protein>
    <recommendedName>
        <fullName evidence="4">F-box domain-containing protein</fullName>
    </recommendedName>
</protein>
<gene>
    <name evidence="2" type="ORF">PAXRUDRAFT_386372</name>
</gene>
<dbReference type="Proteomes" id="UP000054538">
    <property type="component" value="Unassembled WGS sequence"/>
</dbReference>
<feature type="region of interest" description="Disordered" evidence="1">
    <location>
        <begin position="1"/>
        <end position="21"/>
    </location>
</feature>
<dbReference type="OrthoDB" id="2269034at2759"/>
<dbReference type="InParanoid" id="A0A0D0E3H8"/>
<organism evidence="2 3">
    <name type="scientific">Paxillus rubicundulus Ve08.2h10</name>
    <dbReference type="NCBI Taxonomy" id="930991"/>
    <lineage>
        <taxon>Eukaryota</taxon>
        <taxon>Fungi</taxon>
        <taxon>Dikarya</taxon>
        <taxon>Basidiomycota</taxon>
        <taxon>Agaricomycotina</taxon>
        <taxon>Agaricomycetes</taxon>
        <taxon>Agaricomycetidae</taxon>
        <taxon>Boletales</taxon>
        <taxon>Paxilineae</taxon>
        <taxon>Paxillaceae</taxon>
        <taxon>Paxillus</taxon>
    </lineage>
</organism>
<dbReference type="STRING" id="930991.A0A0D0E3H8"/>
<proteinExistence type="predicted"/>
<keyword evidence="3" id="KW-1185">Reference proteome</keyword>
<sequence>MLSTRGSPVSPSVPDQTLRRASTQLHPCPVHRMPPELLGIIFENCLPTKELPSATLSESPLLLGRVCTHWRSVSQSTPKLWTSLSFNFLESDIDRMRDGIKVTFVLDRWLRRSSNLLLSVSFTDNRIYQPDTDNLIAWFLLQIREHSKRWKYIYLQFSTDYFTRLSVMSSCRFTSLESLSIHADHMGWRRGLATLGLDLGLTDRLKYLSYTGPDWSIRENTFMDWTHLTEISFQYNLHEAGGEGSMLFQHFTSFGLCQNLTVLSICLRYSFRSFPNDFIVLPRLHTLKILSRNSRGYAVLNLFVLLQLETLEIDGVILVGLDGLDTTHLHDTHFSEMLRRSACTLRRLHIRDLDFPSEELLRCLALAPALESFLFLPCPRFRPIGDLIDYLTIGSIDHETPDTLSPRLPHLQKLRIGCGHELYLTPLVEMVEARSGTGAARGAP</sequence>
<dbReference type="InterPro" id="IPR032675">
    <property type="entry name" value="LRR_dom_sf"/>
</dbReference>
<evidence type="ECO:0000313" key="2">
    <source>
        <dbReference type="EMBL" id="KIK95414.1"/>
    </source>
</evidence>
<dbReference type="SUPFAM" id="SSF52047">
    <property type="entry name" value="RNI-like"/>
    <property type="match status" value="1"/>
</dbReference>
<evidence type="ECO:0000313" key="3">
    <source>
        <dbReference type="Proteomes" id="UP000054538"/>
    </source>
</evidence>
<reference evidence="2 3" key="1">
    <citation type="submission" date="2014-04" db="EMBL/GenBank/DDBJ databases">
        <authorList>
            <consortium name="DOE Joint Genome Institute"/>
            <person name="Kuo A."/>
            <person name="Kohler A."/>
            <person name="Jargeat P."/>
            <person name="Nagy L.G."/>
            <person name="Floudas D."/>
            <person name="Copeland A."/>
            <person name="Barry K.W."/>
            <person name="Cichocki N."/>
            <person name="Veneault-Fourrey C."/>
            <person name="LaButti K."/>
            <person name="Lindquist E.A."/>
            <person name="Lipzen A."/>
            <person name="Lundell T."/>
            <person name="Morin E."/>
            <person name="Murat C."/>
            <person name="Sun H."/>
            <person name="Tunlid A."/>
            <person name="Henrissat B."/>
            <person name="Grigoriev I.V."/>
            <person name="Hibbett D.S."/>
            <person name="Martin F."/>
            <person name="Nordberg H.P."/>
            <person name="Cantor M.N."/>
            <person name="Hua S.X."/>
        </authorList>
    </citation>
    <scope>NUCLEOTIDE SEQUENCE [LARGE SCALE GENOMIC DNA]</scope>
    <source>
        <strain evidence="2 3">Ve08.2h10</strain>
    </source>
</reference>
<accession>A0A0D0E3H8</accession>
<evidence type="ECO:0008006" key="4">
    <source>
        <dbReference type="Google" id="ProtNLM"/>
    </source>
</evidence>
<dbReference type="Gene3D" id="1.20.1280.50">
    <property type="match status" value="1"/>
</dbReference>
<name>A0A0D0E3H8_9AGAM</name>
<dbReference type="Gene3D" id="3.80.10.10">
    <property type="entry name" value="Ribonuclease Inhibitor"/>
    <property type="match status" value="1"/>
</dbReference>
<reference evidence="3" key="2">
    <citation type="submission" date="2015-01" db="EMBL/GenBank/DDBJ databases">
        <title>Evolutionary Origins and Diversification of the Mycorrhizal Mutualists.</title>
        <authorList>
            <consortium name="DOE Joint Genome Institute"/>
            <consortium name="Mycorrhizal Genomics Consortium"/>
            <person name="Kohler A."/>
            <person name="Kuo A."/>
            <person name="Nagy L.G."/>
            <person name="Floudas D."/>
            <person name="Copeland A."/>
            <person name="Barry K.W."/>
            <person name="Cichocki N."/>
            <person name="Veneault-Fourrey C."/>
            <person name="LaButti K."/>
            <person name="Lindquist E.A."/>
            <person name="Lipzen A."/>
            <person name="Lundell T."/>
            <person name="Morin E."/>
            <person name="Murat C."/>
            <person name="Riley R."/>
            <person name="Ohm R."/>
            <person name="Sun H."/>
            <person name="Tunlid A."/>
            <person name="Henrissat B."/>
            <person name="Grigoriev I.V."/>
            <person name="Hibbett D.S."/>
            <person name="Martin F."/>
        </authorList>
    </citation>
    <scope>NUCLEOTIDE SEQUENCE [LARGE SCALE GENOMIC DNA]</scope>
    <source>
        <strain evidence="3">Ve08.2h10</strain>
    </source>
</reference>